<feature type="non-terminal residue" evidence="2">
    <location>
        <position position="194"/>
    </location>
</feature>
<dbReference type="EMBL" id="BARS01036227">
    <property type="protein sequence ID" value="GAG26976.1"/>
    <property type="molecule type" value="Genomic_DNA"/>
</dbReference>
<protein>
    <submittedName>
        <fullName evidence="2">Uncharacterized protein</fullName>
    </submittedName>
</protein>
<evidence type="ECO:0000313" key="2">
    <source>
        <dbReference type="EMBL" id="GAG26976.1"/>
    </source>
</evidence>
<sequence>MYFVENRENDAGDLRRIAEIDTQKQEISPQTSRASPSQLGTAEFEDAVAEIRSERDGLADELRIIQFEREQLNNRLVKVESEQELLITEREQLRSSLAKAETEREHLESAQVRMSSSLRASNAKGEQLTGERTELRTSLQMANNKLERLESERISLRGNLTAAINERERLAAELKSMLDARKLLSSDLQKTREE</sequence>
<dbReference type="AlphaFoldDB" id="X0XQ58"/>
<feature type="region of interest" description="Disordered" evidence="1">
    <location>
        <begin position="109"/>
        <end position="131"/>
    </location>
</feature>
<accession>X0XQ58</accession>
<proteinExistence type="predicted"/>
<organism evidence="2">
    <name type="scientific">marine sediment metagenome</name>
    <dbReference type="NCBI Taxonomy" id="412755"/>
    <lineage>
        <taxon>unclassified sequences</taxon>
        <taxon>metagenomes</taxon>
        <taxon>ecological metagenomes</taxon>
    </lineage>
</organism>
<reference evidence="2" key="1">
    <citation type="journal article" date="2014" name="Front. Microbiol.">
        <title>High frequency of phylogenetically diverse reductive dehalogenase-homologous genes in deep subseafloor sedimentary metagenomes.</title>
        <authorList>
            <person name="Kawai M."/>
            <person name="Futagami T."/>
            <person name="Toyoda A."/>
            <person name="Takaki Y."/>
            <person name="Nishi S."/>
            <person name="Hori S."/>
            <person name="Arai W."/>
            <person name="Tsubouchi T."/>
            <person name="Morono Y."/>
            <person name="Uchiyama I."/>
            <person name="Ito T."/>
            <person name="Fujiyama A."/>
            <person name="Inagaki F."/>
            <person name="Takami H."/>
        </authorList>
    </citation>
    <scope>NUCLEOTIDE SEQUENCE</scope>
    <source>
        <strain evidence="2">Expedition CK06-06</strain>
    </source>
</reference>
<gene>
    <name evidence="2" type="ORF">S01H1_55713</name>
</gene>
<evidence type="ECO:0000256" key="1">
    <source>
        <dbReference type="SAM" id="MobiDB-lite"/>
    </source>
</evidence>
<name>X0XQ58_9ZZZZ</name>
<comment type="caution">
    <text evidence="2">The sequence shown here is derived from an EMBL/GenBank/DDBJ whole genome shotgun (WGS) entry which is preliminary data.</text>
</comment>